<evidence type="ECO:0000259" key="1">
    <source>
        <dbReference type="PROSITE" id="PS50181"/>
    </source>
</evidence>
<protein>
    <recommendedName>
        <fullName evidence="1">F-box domain-containing protein</fullName>
    </recommendedName>
</protein>
<evidence type="ECO:0000313" key="2">
    <source>
        <dbReference type="EMBL" id="KAF7565559.1"/>
    </source>
</evidence>
<dbReference type="EMBL" id="NQIK02000010">
    <property type="protein sequence ID" value="KAF7565559.1"/>
    <property type="molecule type" value="Genomic_DNA"/>
</dbReference>
<gene>
    <name evidence="3" type="ORF">Ptr86124_008586</name>
    <name evidence="2" type="ORF">PtrM4_049930</name>
</gene>
<dbReference type="OrthoDB" id="5279008at2759"/>
<reference evidence="4" key="4">
    <citation type="journal article" date="2022" name="Microb. Genom.">
        <title>A global pangenome for the wheat fungal pathogen Pyrenophora tritici-repentis and prediction of effector protein structural homology.</title>
        <authorList>
            <person name="Moolhuijzen P.M."/>
            <person name="See P.T."/>
            <person name="Shi G."/>
            <person name="Powell H.R."/>
            <person name="Cockram J."/>
            <person name="Jorgensen L.N."/>
            <person name="Benslimane H."/>
            <person name="Strelkov S.E."/>
            <person name="Turner J."/>
            <person name="Liu Z."/>
            <person name="Moffat C.S."/>
        </authorList>
    </citation>
    <scope>NUCLEOTIDE SEQUENCE [LARGE SCALE GENOMIC DNA]</scope>
</reference>
<dbReference type="AlphaFoldDB" id="A0A2W1EGX8"/>
<comment type="caution">
    <text evidence="3">The sequence shown here is derived from an EMBL/GenBank/DDBJ whole genome shotgun (WGS) entry which is preliminary data.</text>
</comment>
<dbReference type="PROSITE" id="PS50181">
    <property type="entry name" value="FBOX"/>
    <property type="match status" value="1"/>
</dbReference>
<organism evidence="3 4">
    <name type="scientific">Pyrenophora tritici-repentis</name>
    <dbReference type="NCBI Taxonomy" id="45151"/>
    <lineage>
        <taxon>Eukaryota</taxon>
        <taxon>Fungi</taxon>
        <taxon>Dikarya</taxon>
        <taxon>Ascomycota</taxon>
        <taxon>Pezizomycotina</taxon>
        <taxon>Dothideomycetes</taxon>
        <taxon>Pleosporomycetidae</taxon>
        <taxon>Pleosporales</taxon>
        <taxon>Pleosporineae</taxon>
        <taxon>Pleosporaceae</taxon>
        <taxon>Pyrenophora</taxon>
    </lineage>
</organism>
<feature type="domain" description="F-box" evidence="1">
    <location>
        <begin position="3"/>
        <end position="52"/>
    </location>
</feature>
<dbReference type="Proteomes" id="UP000249757">
    <property type="component" value="Unassembled WGS sequence"/>
</dbReference>
<proteinExistence type="predicted"/>
<name>A0A2W1EGX8_9PLEO</name>
<dbReference type="EMBL" id="NRDI02000011">
    <property type="protein sequence ID" value="KAI1512620.1"/>
    <property type="molecule type" value="Genomic_DNA"/>
</dbReference>
<dbReference type="Proteomes" id="UP000245464">
    <property type="component" value="Chromosome 10"/>
</dbReference>
<reference evidence="2" key="1">
    <citation type="journal article" date="2018" name="BMC Genomics">
        <title>Comparative genomics of the wheat fungal pathogen Pyrenophora tritici-repentis reveals chromosomal variations and genome plasticity.</title>
        <authorList>
            <person name="Moolhuijzen P."/>
            <person name="See P.T."/>
            <person name="Hane J.K."/>
            <person name="Shi G."/>
            <person name="Liu Z."/>
            <person name="Oliver R.P."/>
            <person name="Moffat C.S."/>
        </authorList>
    </citation>
    <scope>NUCLEOTIDE SEQUENCE [LARGE SCALE GENOMIC DNA]</scope>
    <source>
        <strain evidence="2">M4</strain>
    </source>
</reference>
<evidence type="ECO:0000313" key="3">
    <source>
        <dbReference type="EMBL" id="KAI1512620.1"/>
    </source>
</evidence>
<dbReference type="InterPro" id="IPR001810">
    <property type="entry name" value="F-box_dom"/>
</dbReference>
<reference evidence="3" key="3">
    <citation type="journal article" date="2022" name="bioRxiv">
        <title>A global pangenome for the wheat fungal pathogen Pyrenophora tritici-repentis and prediction of effector protein structural homology.</title>
        <authorList>
            <person name="Moolhuijzen P."/>
            <person name="See P.T."/>
            <person name="Shi G."/>
            <person name="Powell H.R."/>
            <person name="Cockram J."/>
            <person name="Jorgensen L.N."/>
            <person name="Benslimane H."/>
            <person name="Strelkov S.E."/>
            <person name="Turner J."/>
            <person name="Liu Z."/>
            <person name="Moffat C.S."/>
        </authorList>
    </citation>
    <scope>NUCLEOTIDE SEQUENCE</scope>
    <source>
        <strain evidence="3">86-124</strain>
    </source>
</reference>
<reference evidence="3" key="2">
    <citation type="submission" date="2021-05" db="EMBL/GenBank/DDBJ databases">
        <authorList>
            <person name="Moolhuijzen P.M."/>
            <person name="Moffat C.S."/>
        </authorList>
    </citation>
    <scope>NUCLEOTIDE SEQUENCE</scope>
    <source>
        <strain evidence="3">86-124</strain>
    </source>
</reference>
<sequence length="398" mass="45086">MSDSTFSKMPTELVEIIAEYLDDEDLIAFRLSCVKLDAQTARIVGERFFSKVQTSLIGSDIQKLEQLACGRFAKYVKKILVLDDSEKIKDAERTQQEEQIHGKRRPSYRVWPLDERGDIDIDMIGFATLRNILRTCKLRPDELTIRDFNDRTPGWCSIAQPCTILARHILLDSKLAVANLRMGTRGGTYRVEATACLIPEHQERDLGLTILKKAKIRLGCDEPSLYWTEHLLHAPILEDLFLSARCGGAKSACRSNNHLPSLAPCFQLKRLHLDDTSLAATPILNLLSNSKDTLASLSFRDVRLQPDTEASNWTHLLERLAKEYKKITHWKVELYLPRESVLERIFFPGFGKDCLEEEDRSGLKIVHDGKGGRAAAIGYNGPNAARVLYTMASYARLR</sequence>
<accession>A0A2W1EGX8</accession>
<keyword evidence="4" id="KW-1185">Reference proteome</keyword>
<evidence type="ECO:0000313" key="4">
    <source>
        <dbReference type="Proteomes" id="UP000249757"/>
    </source>
</evidence>